<reference evidence="5 6" key="1">
    <citation type="journal article" date="2015" name="Nature">
        <title>rRNA introns, odd ribosomes, and small enigmatic genomes across a large radiation of phyla.</title>
        <authorList>
            <person name="Brown C.T."/>
            <person name="Hug L.A."/>
            <person name="Thomas B.C."/>
            <person name="Sharon I."/>
            <person name="Castelle C.J."/>
            <person name="Singh A."/>
            <person name="Wilkins M.J."/>
            <person name="Williams K.H."/>
            <person name="Banfield J.F."/>
        </authorList>
    </citation>
    <scope>NUCLEOTIDE SEQUENCE [LARGE SCALE GENOMIC DNA]</scope>
</reference>
<evidence type="ECO:0000313" key="5">
    <source>
        <dbReference type="EMBL" id="KKR12719.1"/>
    </source>
</evidence>
<dbReference type="PROSITE" id="PS00662">
    <property type="entry name" value="T2SP_E"/>
    <property type="match status" value="1"/>
</dbReference>
<evidence type="ECO:0000259" key="4">
    <source>
        <dbReference type="PROSITE" id="PS00662"/>
    </source>
</evidence>
<feature type="domain" description="Bacterial type II secretion system protein E" evidence="4">
    <location>
        <begin position="385"/>
        <end position="399"/>
    </location>
</feature>
<dbReference type="GO" id="GO:0005524">
    <property type="term" value="F:ATP binding"/>
    <property type="evidence" value="ECO:0007669"/>
    <property type="project" value="UniProtKB-KW"/>
</dbReference>
<dbReference type="Proteomes" id="UP000034665">
    <property type="component" value="Unassembled WGS sequence"/>
</dbReference>
<comment type="similarity">
    <text evidence="1">Belongs to the GSP E family.</text>
</comment>
<dbReference type="InterPro" id="IPR027417">
    <property type="entry name" value="P-loop_NTPase"/>
</dbReference>
<accession>A0A0G0N982</accession>
<dbReference type="EMBL" id="LBWR01000001">
    <property type="protein sequence ID" value="KKR12719.1"/>
    <property type="molecule type" value="Genomic_DNA"/>
</dbReference>
<dbReference type="SUPFAM" id="SSF160246">
    <property type="entry name" value="EspE N-terminal domain-like"/>
    <property type="match status" value="1"/>
</dbReference>
<dbReference type="GO" id="GO:0016887">
    <property type="term" value="F:ATP hydrolysis activity"/>
    <property type="evidence" value="ECO:0007669"/>
    <property type="project" value="TreeGrafter"/>
</dbReference>
<dbReference type="Pfam" id="PF00437">
    <property type="entry name" value="T2SSE"/>
    <property type="match status" value="1"/>
</dbReference>
<evidence type="ECO:0000256" key="1">
    <source>
        <dbReference type="ARBA" id="ARBA00006611"/>
    </source>
</evidence>
<dbReference type="SUPFAM" id="SSF52540">
    <property type="entry name" value="P-loop containing nucleoside triphosphate hydrolases"/>
    <property type="match status" value="1"/>
</dbReference>
<keyword evidence="2" id="KW-0547">Nucleotide-binding</keyword>
<dbReference type="STRING" id="1619013.UT41_C0001G0263"/>
<organism evidence="5 6">
    <name type="scientific">Candidatus Wolfebacteria bacterium GW2011_GWC2_39_22</name>
    <dbReference type="NCBI Taxonomy" id="1619013"/>
    <lineage>
        <taxon>Bacteria</taxon>
        <taxon>Candidatus Wolfeibacteriota</taxon>
    </lineage>
</organism>
<dbReference type="GO" id="GO:0005886">
    <property type="term" value="C:plasma membrane"/>
    <property type="evidence" value="ECO:0007669"/>
    <property type="project" value="TreeGrafter"/>
</dbReference>
<name>A0A0G0N982_9BACT</name>
<gene>
    <name evidence="5" type="ORF">UT41_C0001G0263</name>
</gene>
<dbReference type="SMART" id="SM00382">
    <property type="entry name" value="AAA"/>
    <property type="match status" value="1"/>
</dbReference>
<dbReference type="Gene3D" id="3.30.300.160">
    <property type="entry name" value="Type II secretion system, protein E, N-terminal domain"/>
    <property type="match status" value="1"/>
</dbReference>
<dbReference type="PANTHER" id="PTHR30258:SF2">
    <property type="entry name" value="COMG OPERON PROTEIN 1"/>
    <property type="match status" value="1"/>
</dbReference>
<dbReference type="InterPro" id="IPR001482">
    <property type="entry name" value="T2SS/T4SS_dom"/>
</dbReference>
<sequence length="579" mass="64464">MDNKTLIDALIQDGLLGEIEGRKVLQEAALARRQVDELIYEQRLVDEEQLAMEKGKLLNVPYRKIDPQEILDDTLKLFPEETVRNYKVIPISIKDDMLVVGMINPDDAQAQEALKFIAKQRRLNLGAYIITQALWELVLRRYSPYRSLIDEAVKASTSLASKNTGPTQVVRLEENKGASADETPIIRIVSTTLKEAVWEKASDIHIEPQRNRGRIRFRIDGELREVSSFPLVLHASIVSRIKILANLKIDETRIPQDGRFRTVLFGRDIDYRVATFPTPVGEKVVIRVLDPSTGLKGLEDLGLRGKNLQTVKTGIEKPYGVILITGPTGSGKSTTLYALMQLLNKEDINIVSLEDPVEYYMDGLNQSQVKPEIGYDFASGLRQILRQDPDVIMVGEIRDEETAGLTIQAALTGHIVLSTLHTNNSVGVIPRLMDMKVQPFLIPAALNIMLAQRLITRLCQQCRVSDVASPQVTEVISRELAQLSPEIRSAYPAQGPYSVFHSPGCEACKGKGVSGRLAVFEVMIMTPELEKVINEGATEASILAEARRQGMVTMHQDGILKALEGLVSIEEVLRETVEM</sequence>
<evidence type="ECO:0000256" key="3">
    <source>
        <dbReference type="ARBA" id="ARBA00022840"/>
    </source>
</evidence>
<proteinExistence type="inferred from homology"/>
<dbReference type="PATRIC" id="fig|1619013.3.peg.272"/>
<dbReference type="PANTHER" id="PTHR30258">
    <property type="entry name" value="TYPE II SECRETION SYSTEM PROTEIN GSPE-RELATED"/>
    <property type="match status" value="1"/>
</dbReference>
<dbReference type="Gene3D" id="3.30.450.90">
    <property type="match status" value="1"/>
</dbReference>
<protein>
    <submittedName>
        <fullName evidence="5">Type II secretion system protein E</fullName>
    </submittedName>
</protein>
<dbReference type="InterPro" id="IPR037257">
    <property type="entry name" value="T2SS_E_N_sf"/>
</dbReference>
<comment type="caution">
    <text evidence="5">The sequence shown here is derived from an EMBL/GenBank/DDBJ whole genome shotgun (WGS) entry which is preliminary data.</text>
</comment>
<dbReference type="Pfam" id="PF05157">
    <property type="entry name" value="MshEN"/>
    <property type="match status" value="1"/>
</dbReference>
<dbReference type="AlphaFoldDB" id="A0A0G0N982"/>
<dbReference type="InterPro" id="IPR007831">
    <property type="entry name" value="T2SS_GspE_N"/>
</dbReference>
<keyword evidence="3" id="KW-0067">ATP-binding</keyword>
<dbReference type="Gene3D" id="3.40.50.300">
    <property type="entry name" value="P-loop containing nucleotide triphosphate hydrolases"/>
    <property type="match status" value="1"/>
</dbReference>
<dbReference type="InterPro" id="IPR003593">
    <property type="entry name" value="AAA+_ATPase"/>
</dbReference>
<evidence type="ECO:0000313" key="6">
    <source>
        <dbReference type="Proteomes" id="UP000034665"/>
    </source>
</evidence>
<dbReference type="CDD" id="cd01129">
    <property type="entry name" value="PulE-GspE-like"/>
    <property type="match status" value="1"/>
</dbReference>
<evidence type="ECO:0000256" key="2">
    <source>
        <dbReference type="ARBA" id="ARBA00022741"/>
    </source>
</evidence>